<dbReference type="FunFam" id="3.90.640.10:FF:000003">
    <property type="entry name" value="Molecular chaperone DnaK"/>
    <property type="match status" value="1"/>
</dbReference>
<dbReference type="NCBIfam" id="NF001413">
    <property type="entry name" value="PRK00290.1"/>
    <property type="match status" value="1"/>
</dbReference>
<dbReference type="FunFam" id="3.30.420.40:FF:000004">
    <property type="entry name" value="Molecular chaperone DnaK"/>
    <property type="match status" value="1"/>
</dbReference>
<dbReference type="PRINTS" id="PR00301">
    <property type="entry name" value="HEATSHOCK70"/>
</dbReference>
<dbReference type="EMBL" id="WIUZ02000001">
    <property type="protein sequence ID" value="KAF9792569.1"/>
    <property type="molecule type" value="Genomic_DNA"/>
</dbReference>
<comment type="subcellular location">
    <subcellularLocation>
        <location evidence="1">Mitochondrion matrix</location>
    </subcellularLocation>
</comment>
<dbReference type="PROSITE" id="PS00329">
    <property type="entry name" value="HSP70_2"/>
    <property type="match status" value="1"/>
</dbReference>
<dbReference type="FunFam" id="3.30.420.40:FF:000020">
    <property type="entry name" value="Chaperone protein HscA homolog"/>
    <property type="match status" value="1"/>
</dbReference>
<dbReference type="PROSITE" id="PS00297">
    <property type="entry name" value="HSP70_1"/>
    <property type="match status" value="1"/>
</dbReference>
<reference evidence="11" key="2">
    <citation type="submission" date="2020-11" db="EMBL/GenBank/DDBJ databases">
        <authorList>
            <consortium name="DOE Joint Genome Institute"/>
            <person name="Kuo A."/>
            <person name="Miyauchi S."/>
            <person name="Kiss E."/>
            <person name="Drula E."/>
            <person name="Kohler A."/>
            <person name="Sanchez-Garcia M."/>
            <person name="Andreopoulos B."/>
            <person name="Barry K.W."/>
            <person name="Bonito G."/>
            <person name="Buee M."/>
            <person name="Carver A."/>
            <person name="Chen C."/>
            <person name="Cichocki N."/>
            <person name="Clum A."/>
            <person name="Culley D."/>
            <person name="Crous P.W."/>
            <person name="Fauchery L."/>
            <person name="Girlanda M."/>
            <person name="Hayes R."/>
            <person name="Keri Z."/>
            <person name="Labutti K."/>
            <person name="Lipzen A."/>
            <person name="Lombard V."/>
            <person name="Magnuson J."/>
            <person name="Maillard F."/>
            <person name="Morin E."/>
            <person name="Murat C."/>
            <person name="Nolan M."/>
            <person name="Ohm R."/>
            <person name="Pangilinan J."/>
            <person name="Pereira M."/>
            <person name="Perotto S."/>
            <person name="Peter M."/>
            <person name="Riley R."/>
            <person name="Sitrit Y."/>
            <person name="Stielow B."/>
            <person name="Szollosi G."/>
            <person name="Zifcakova L."/>
            <person name="Stursova M."/>
            <person name="Spatafora J.W."/>
            <person name="Tedersoo L."/>
            <person name="Vaario L.-M."/>
            <person name="Yamada A."/>
            <person name="Yan M."/>
            <person name="Wang P."/>
            <person name="Xu J."/>
            <person name="Bruns T."/>
            <person name="Baldrian P."/>
            <person name="Vilgalys R."/>
            <person name="Henrissat B."/>
            <person name="Grigoriev I.V."/>
            <person name="Hibbett D."/>
            <person name="Nagy L.G."/>
            <person name="Martin F.M."/>
        </authorList>
    </citation>
    <scope>NUCLEOTIDE SEQUENCE</scope>
    <source>
        <strain evidence="11">UH-Tt-Lm1</strain>
    </source>
</reference>
<keyword evidence="5" id="KW-0809">Transit peptide</keyword>
<dbReference type="InterPro" id="IPR012725">
    <property type="entry name" value="Chaperone_DnaK"/>
</dbReference>
<evidence type="ECO:0000256" key="6">
    <source>
        <dbReference type="ARBA" id="ARBA00023128"/>
    </source>
</evidence>
<dbReference type="OrthoDB" id="2401965at2759"/>
<dbReference type="FunFam" id="1.20.1270.10:FF:000007">
    <property type="entry name" value="Heat shock protein, mitochondrial"/>
    <property type="match status" value="1"/>
</dbReference>
<dbReference type="InterPro" id="IPR043129">
    <property type="entry name" value="ATPase_NBD"/>
</dbReference>
<dbReference type="Gene3D" id="1.20.1270.10">
    <property type="match status" value="1"/>
</dbReference>
<dbReference type="InterPro" id="IPR018181">
    <property type="entry name" value="Heat_shock_70_CS"/>
</dbReference>
<evidence type="ECO:0000256" key="2">
    <source>
        <dbReference type="ARBA" id="ARBA00007381"/>
    </source>
</evidence>
<evidence type="ECO:0000313" key="12">
    <source>
        <dbReference type="Proteomes" id="UP000736335"/>
    </source>
</evidence>
<name>A0A9P6LCA1_9AGAM</name>
<comment type="similarity">
    <text evidence="2 9">Belongs to the heat shock protein 70 family.</text>
</comment>
<dbReference type="PANTHER" id="PTHR19375">
    <property type="entry name" value="HEAT SHOCK PROTEIN 70KDA"/>
    <property type="match status" value="1"/>
</dbReference>
<dbReference type="Gene3D" id="3.30.420.40">
    <property type="match status" value="2"/>
</dbReference>
<dbReference type="SUPFAM" id="SSF100934">
    <property type="entry name" value="Heat shock protein 70kD (HSP70), C-terminal subdomain"/>
    <property type="match status" value="1"/>
</dbReference>
<evidence type="ECO:0000256" key="8">
    <source>
        <dbReference type="ARBA" id="ARBA00070638"/>
    </source>
</evidence>
<keyword evidence="12" id="KW-1185">Reference proteome</keyword>
<dbReference type="NCBIfam" id="TIGR02350">
    <property type="entry name" value="prok_dnaK"/>
    <property type="match status" value="1"/>
</dbReference>
<evidence type="ECO:0000256" key="10">
    <source>
        <dbReference type="SAM" id="MobiDB-lite"/>
    </source>
</evidence>
<sequence>MLSTVQTVRAAARNNVRWAVPRSTVYGRIPRSLVARNMNTKVNGPVIGIDLGTTNSCVSIMEGQTTRVIENAEGARTTPSVVGFTKHGERLVGLPGKRQAVVNPKNTVFAFKRLIGRKVTDAAVKEDMVHWPFKVVGGPDSKPVVEVESGDKTVRYSPEELSSMILVKMKETAEQYLGKKVKHAVVTVPAYFNDAQRQATKDAGKIAGLDVLRVINEPTAAALAYGMDKSGENVVAVYDLGGGTFDISVLELQSGVFEVKSTNGDTHLGGEDFDIALVKHILAEFKKDTGLDLSGDAMAVQRVREAAEKAKIELSSTTQTEVNLPFIGMDASGPKHINLKLLRSQFESLVGPLVQRTVDPCKKALSDAGLKSSDIKEVILVGGMSRMPKVMETVKTVFGREPNKGVNPDEAVAIGAAIQGAVLSGSIGDILLLDVTPLSLGIETLGGIMTKLISRNTTIPTKKSQTFSTAADGQTAIEVKIFQGERELVRDNKLLGNFNLVGIPPAPKGVPQIEITFDIDADGIVHVTAKDKATNKDQSMTIASSSGLSDKDIERMVSDAEEYAETDKARKNLIEESNKAESVCVDTEKAMEEFNDQLDAAEKEKVTKHISELREIATRALGGDESLTADAIREKINATQQASLGLFQKVYEKRSAESTPAEPSSTEAPKEEKKD</sequence>
<evidence type="ECO:0000256" key="5">
    <source>
        <dbReference type="ARBA" id="ARBA00022946"/>
    </source>
</evidence>
<protein>
    <recommendedName>
        <fullName evidence="8">Iron-sulfur cluster biogenesis chaperone, mitochondrial</fullName>
    </recommendedName>
</protein>
<comment type="function">
    <text evidence="7">Required for the assembly of iron-sulfur (Fe/S) clusters in mitochondria. Assisted by the DnaJ-like co-chaperone jac1 and the nucleotide exchange factor mge1, it mediates ATP-dependent Fe-S cluster transfer from the scaffold proteins isu1/isu2 to grx5.</text>
</comment>
<dbReference type="Gene3D" id="3.90.640.10">
    <property type="entry name" value="Actin, Chain A, domain 4"/>
    <property type="match status" value="1"/>
</dbReference>
<evidence type="ECO:0000256" key="3">
    <source>
        <dbReference type="ARBA" id="ARBA00022741"/>
    </source>
</evidence>
<dbReference type="SUPFAM" id="SSF100920">
    <property type="entry name" value="Heat shock protein 70kD (HSP70), peptide-binding domain"/>
    <property type="match status" value="1"/>
</dbReference>
<dbReference type="GO" id="GO:0005759">
    <property type="term" value="C:mitochondrial matrix"/>
    <property type="evidence" value="ECO:0007669"/>
    <property type="project" value="UniProtKB-SubCell"/>
</dbReference>
<reference evidence="11" key="1">
    <citation type="journal article" date="2020" name="Nat. Commun.">
        <title>Large-scale genome sequencing of mycorrhizal fungi provides insights into the early evolution of symbiotic traits.</title>
        <authorList>
            <person name="Miyauchi S."/>
            <person name="Kiss E."/>
            <person name="Kuo A."/>
            <person name="Drula E."/>
            <person name="Kohler A."/>
            <person name="Sanchez-Garcia M."/>
            <person name="Morin E."/>
            <person name="Andreopoulos B."/>
            <person name="Barry K.W."/>
            <person name="Bonito G."/>
            <person name="Buee M."/>
            <person name="Carver A."/>
            <person name="Chen C."/>
            <person name="Cichocki N."/>
            <person name="Clum A."/>
            <person name="Culley D."/>
            <person name="Crous P.W."/>
            <person name="Fauchery L."/>
            <person name="Girlanda M."/>
            <person name="Hayes R.D."/>
            <person name="Keri Z."/>
            <person name="LaButti K."/>
            <person name="Lipzen A."/>
            <person name="Lombard V."/>
            <person name="Magnuson J."/>
            <person name="Maillard F."/>
            <person name="Murat C."/>
            <person name="Nolan M."/>
            <person name="Ohm R.A."/>
            <person name="Pangilinan J."/>
            <person name="Pereira M.F."/>
            <person name="Perotto S."/>
            <person name="Peter M."/>
            <person name="Pfister S."/>
            <person name="Riley R."/>
            <person name="Sitrit Y."/>
            <person name="Stielow J.B."/>
            <person name="Szollosi G."/>
            <person name="Zifcakova L."/>
            <person name="Stursova M."/>
            <person name="Spatafora J.W."/>
            <person name="Tedersoo L."/>
            <person name="Vaario L.M."/>
            <person name="Yamada A."/>
            <person name="Yan M."/>
            <person name="Wang P."/>
            <person name="Xu J."/>
            <person name="Bruns T."/>
            <person name="Baldrian P."/>
            <person name="Vilgalys R."/>
            <person name="Dunand C."/>
            <person name="Henrissat B."/>
            <person name="Grigoriev I.V."/>
            <person name="Hibbett D."/>
            <person name="Nagy L.G."/>
            <person name="Martin F.M."/>
        </authorList>
    </citation>
    <scope>NUCLEOTIDE SEQUENCE</scope>
    <source>
        <strain evidence="11">UH-Tt-Lm1</strain>
    </source>
</reference>
<dbReference type="Pfam" id="PF00012">
    <property type="entry name" value="HSP70"/>
    <property type="match status" value="1"/>
</dbReference>
<dbReference type="AlphaFoldDB" id="A0A9P6LCA1"/>
<gene>
    <name evidence="11" type="ORF">BJ322DRAFT_57469</name>
</gene>
<dbReference type="InterPro" id="IPR013126">
    <property type="entry name" value="Hsp_70_fam"/>
</dbReference>
<feature type="region of interest" description="Disordered" evidence="10">
    <location>
        <begin position="653"/>
        <end position="675"/>
    </location>
</feature>
<dbReference type="GO" id="GO:0005524">
    <property type="term" value="F:ATP binding"/>
    <property type="evidence" value="ECO:0007669"/>
    <property type="project" value="UniProtKB-KW"/>
</dbReference>
<dbReference type="GO" id="GO:0051082">
    <property type="term" value="F:unfolded protein binding"/>
    <property type="evidence" value="ECO:0007669"/>
    <property type="project" value="InterPro"/>
</dbReference>
<feature type="compositionally biased region" description="Polar residues" evidence="10">
    <location>
        <begin position="657"/>
        <end position="667"/>
    </location>
</feature>
<dbReference type="Gene3D" id="2.60.34.10">
    <property type="entry name" value="Substrate Binding Domain Of DNAk, Chain A, domain 1"/>
    <property type="match status" value="1"/>
</dbReference>
<dbReference type="PROSITE" id="PS01036">
    <property type="entry name" value="HSP70_3"/>
    <property type="match status" value="1"/>
</dbReference>
<keyword evidence="4 9" id="KW-0067">ATP-binding</keyword>
<dbReference type="FunFam" id="2.60.34.10:FF:000014">
    <property type="entry name" value="Chaperone protein DnaK HSP70"/>
    <property type="match status" value="1"/>
</dbReference>
<dbReference type="Proteomes" id="UP000736335">
    <property type="component" value="Unassembled WGS sequence"/>
</dbReference>
<proteinExistence type="inferred from homology"/>
<evidence type="ECO:0000313" key="11">
    <source>
        <dbReference type="EMBL" id="KAF9792569.1"/>
    </source>
</evidence>
<dbReference type="SUPFAM" id="SSF53067">
    <property type="entry name" value="Actin-like ATPase domain"/>
    <property type="match status" value="2"/>
</dbReference>
<dbReference type="InterPro" id="IPR029048">
    <property type="entry name" value="HSP70_C_sf"/>
</dbReference>
<dbReference type="InterPro" id="IPR029047">
    <property type="entry name" value="HSP70_peptide-bd_sf"/>
</dbReference>
<comment type="caution">
    <text evidence="11">The sequence shown here is derived from an EMBL/GenBank/DDBJ whole genome shotgun (WGS) entry which is preliminary data.</text>
</comment>
<keyword evidence="6" id="KW-0496">Mitochondrion</keyword>
<keyword evidence="3 9" id="KW-0547">Nucleotide-binding</keyword>
<dbReference type="HAMAP" id="MF_00332">
    <property type="entry name" value="DnaK"/>
    <property type="match status" value="1"/>
</dbReference>
<dbReference type="GO" id="GO:0140662">
    <property type="term" value="F:ATP-dependent protein folding chaperone"/>
    <property type="evidence" value="ECO:0007669"/>
    <property type="project" value="InterPro"/>
</dbReference>
<accession>A0A9P6LCA1</accession>
<evidence type="ECO:0000256" key="4">
    <source>
        <dbReference type="ARBA" id="ARBA00022840"/>
    </source>
</evidence>
<evidence type="ECO:0000256" key="9">
    <source>
        <dbReference type="RuleBase" id="RU003322"/>
    </source>
</evidence>
<evidence type="ECO:0000256" key="1">
    <source>
        <dbReference type="ARBA" id="ARBA00004305"/>
    </source>
</evidence>
<organism evidence="11 12">
    <name type="scientific">Thelephora terrestris</name>
    <dbReference type="NCBI Taxonomy" id="56493"/>
    <lineage>
        <taxon>Eukaryota</taxon>
        <taxon>Fungi</taxon>
        <taxon>Dikarya</taxon>
        <taxon>Basidiomycota</taxon>
        <taxon>Agaricomycotina</taxon>
        <taxon>Agaricomycetes</taxon>
        <taxon>Thelephorales</taxon>
        <taxon>Thelephoraceae</taxon>
        <taxon>Thelephora</taxon>
    </lineage>
</organism>
<keyword evidence="11" id="KW-0346">Stress response</keyword>
<evidence type="ECO:0000256" key="7">
    <source>
        <dbReference type="ARBA" id="ARBA00059314"/>
    </source>
</evidence>